<evidence type="ECO:0000256" key="6">
    <source>
        <dbReference type="ARBA" id="ARBA00023163"/>
    </source>
</evidence>
<evidence type="ECO:0000256" key="5">
    <source>
        <dbReference type="ARBA" id="ARBA00023015"/>
    </source>
</evidence>
<keyword evidence="10" id="KW-0282">Flagellum</keyword>
<organism evidence="10 11">
    <name type="scientific">Frischella japonica</name>
    <dbReference type="NCBI Taxonomy" id="2741544"/>
    <lineage>
        <taxon>Bacteria</taxon>
        <taxon>Pseudomonadati</taxon>
        <taxon>Pseudomonadota</taxon>
        <taxon>Gammaproteobacteria</taxon>
        <taxon>Orbales</taxon>
        <taxon>Orbaceae</taxon>
        <taxon>Frischella</taxon>
    </lineage>
</organism>
<evidence type="ECO:0000256" key="3">
    <source>
        <dbReference type="ARBA" id="ARBA00022491"/>
    </source>
</evidence>
<comment type="function">
    <text evidence="7">Responsible for the coupling of flagellin expression to flagellar assembly by preventing expression of the flagellin genes when a component of the middle class of proteins is defective. It negatively regulates flagellar genes by inhibiting the activity of FliA by directly binding to FliA.</text>
</comment>
<keyword evidence="4" id="KW-1005">Bacterial flagellum biogenesis</keyword>
<dbReference type="Proteomes" id="UP000651208">
    <property type="component" value="Unassembled WGS sequence"/>
</dbReference>
<comment type="similarity">
    <text evidence="1">Belongs to the FlgM family.</text>
</comment>
<dbReference type="InterPro" id="IPR031316">
    <property type="entry name" value="FlgM_C"/>
</dbReference>
<name>A0ABR7R0K2_9GAMM</name>
<accession>A0ABR7R0K2</accession>
<evidence type="ECO:0000256" key="8">
    <source>
        <dbReference type="ARBA" id="ARBA00030117"/>
    </source>
</evidence>
<dbReference type="EMBL" id="JABURY010000021">
    <property type="protein sequence ID" value="MBC9131980.1"/>
    <property type="molecule type" value="Genomic_DNA"/>
</dbReference>
<evidence type="ECO:0000256" key="1">
    <source>
        <dbReference type="ARBA" id="ARBA00005322"/>
    </source>
</evidence>
<keyword evidence="10" id="KW-0969">Cilium</keyword>
<feature type="domain" description="Anti-sigma-28 factor FlgM C-terminal" evidence="9">
    <location>
        <begin position="52"/>
        <end position="90"/>
    </location>
</feature>
<evidence type="ECO:0000256" key="2">
    <source>
        <dbReference type="ARBA" id="ARBA00017823"/>
    </source>
</evidence>
<dbReference type="Pfam" id="PF04316">
    <property type="entry name" value="FlgM"/>
    <property type="match status" value="1"/>
</dbReference>
<protein>
    <recommendedName>
        <fullName evidence="2">Negative regulator of flagellin synthesis</fullName>
    </recommendedName>
    <alternativeName>
        <fullName evidence="8">Anti-sigma-28 factor</fullName>
    </alternativeName>
</protein>
<reference evidence="10 11" key="1">
    <citation type="submission" date="2020-06" db="EMBL/GenBank/DDBJ databases">
        <title>Frischella cerana isolated from Apis cerana gut homogenate.</title>
        <authorList>
            <person name="Wolter L.A."/>
            <person name="Suenami S."/>
            <person name="Miyazaki R."/>
        </authorList>
    </citation>
    <scope>NUCLEOTIDE SEQUENCE [LARGE SCALE GENOMIC DNA]</scope>
    <source>
        <strain evidence="10 11">Ac13</strain>
    </source>
</reference>
<proteinExistence type="inferred from homology"/>
<sequence length="105" mass="11378">MSIESTKPVLTITGTMNRDLINAQPKHPSQPLQAEHAVAASTNVSLKETSSLLVSPTNDINMEKIAKIKQAIEAGDLVINTAKIADALLKNSLEEITYEMDFEGE</sequence>
<dbReference type="NCBIfam" id="TIGR03824">
    <property type="entry name" value="FlgM_jcvi"/>
    <property type="match status" value="1"/>
</dbReference>
<gene>
    <name evidence="10" type="primary">flgM</name>
    <name evidence="10" type="ORF">FcAc13_11785</name>
</gene>
<keyword evidence="11" id="KW-1185">Reference proteome</keyword>
<evidence type="ECO:0000259" key="9">
    <source>
        <dbReference type="Pfam" id="PF04316"/>
    </source>
</evidence>
<dbReference type="InterPro" id="IPR007412">
    <property type="entry name" value="FlgM"/>
</dbReference>
<evidence type="ECO:0000313" key="11">
    <source>
        <dbReference type="Proteomes" id="UP000651208"/>
    </source>
</evidence>
<dbReference type="RefSeq" id="WP_187756408.1">
    <property type="nucleotide sequence ID" value="NZ_JABURY010000021.1"/>
</dbReference>
<evidence type="ECO:0000313" key="10">
    <source>
        <dbReference type="EMBL" id="MBC9131980.1"/>
    </source>
</evidence>
<keyword evidence="10" id="KW-0966">Cell projection</keyword>
<keyword evidence="3" id="KW-0678">Repressor</keyword>
<dbReference type="SUPFAM" id="SSF101498">
    <property type="entry name" value="Anti-sigma factor FlgM"/>
    <property type="match status" value="1"/>
</dbReference>
<keyword evidence="5" id="KW-0805">Transcription regulation</keyword>
<dbReference type="InterPro" id="IPR035890">
    <property type="entry name" value="Anti-sigma-28_factor_FlgM_sf"/>
</dbReference>
<evidence type="ECO:0000256" key="7">
    <source>
        <dbReference type="ARBA" id="ARBA00024739"/>
    </source>
</evidence>
<comment type="caution">
    <text evidence="10">The sequence shown here is derived from an EMBL/GenBank/DDBJ whole genome shotgun (WGS) entry which is preliminary data.</text>
</comment>
<evidence type="ECO:0000256" key="4">
    <source>
        <dbReference type="ARBA" id="ARBA00022795"/>
    </source>
</evidence>
<keyword evidence="6" id="KW-0804">Transcription</keyword>